<proteinExistence type="predicted"/>
<name>A0A7C8QFY5_ORBOL</name>
<gene>
    <name evidence="2" type="ORF">TWF106_010203</name>
</gene>
<dbReference type="EMBL" id="WIWS01000074">
    <property type="protein sequence ID" value="KAF3211481.1"/>
    <property type="molecule type" value="Genomic_DNA"/>
</dbReference>
<evidence type="ECO:0000313" key="2">
    <source>
        <dbReference type="EMBL" id="KAF3211481.1"/>
    </source>
</evidence>
<comment type="caution">
    <text evidence="2">The sequence shown here is derived from an EMBL/GenBank/DDBJ whole genome shotgun (WGS) entry which is preliminary data.</text>
</comment>
<protein>
    <submittedName>
        <fullName evidence="2">Uncharacterized protein</fullName>
    </submittedName>
</protein>
<accession>A0A7C8QFY5</accession>
<feature type="region of interest" description="Disordered" evidence="1">
    <location>
        <begin position="1"/>
        <end position="21"/>
    </location>
</feature>
<reference evidence="2 3" key="1">
    <citation type="submission" date="2019-06" db="EMBL/GenBank/DDBJ databases">
        <authorList>
            <person name="Palmer J.M."/>
        </authorList>
    </citation>
    <scope>NUCLEOTIDE SEQUENCE [LARGE SCALE GENOMIC DNA]</scope>
    <source>
        <strain evidence="2 3">TWF106</strain>
    </source>
</reference>
<feature type="region of interest" description="Disordered" evidence="1">
    <location>
        <begin position="57"/>
        <end position="81"/>
    </location>
</feature>
<dbReference type="Proteomes" id="UP000472727">
    <property type="component" value="Unassembled WGS sequence"/>
</dbReference>
<evidence type="ECO:0000256" key="1">
    <source>
        <dbReference type="SAM" id="MobiDB-lite"/>
    </source>
</evidence>
<sequence>MLWSDMRQGPKQKEHEVGRLPGHVLNGLDPVHSFVQTFSSDAAGGRKFVRCWKFPASTSPSGHHVTDSREENSNPNRFTRS</sequence>
<organism evidence="2 3">
    <name type="scientific">Orbilia oligospora</name>
    <name type="common">Nematode-trapping fungus</name>
    <name type="synonym">Arthrobotrys oligospora</name>
    <dbReference type="NCBI Taxonomy" id="2813651"/>
    <lineage>
        <taxon>Eukaryota</taxon>
        <taxon>Fungi</taxon>
        <taxon>Dikarya</taxon>
        <taxon>Ascomycota</taxon>
        <taxon>Pezizomycotina</taxon>
        <taxon>Orbiliomycetes</taxon>
        <taxon>Orbiliales</taxon>
        <taxon>Orbiliaceae</taxon>
        <taxon>Orbilia</taxon>
    </lineage>
</organism>
<evidence type="ECO:0000313" key="3">
    <source>
        <dbReference type="Proteomes" id="UP000472727"/>
    </source>
</evidence>
<dbReference type="AlphaFoldDB" id="A0A7C8QFY5"/>